<organism evidence="5">
    <name type="scientific">uncultured actinobacterium HF0200_20K23</name>
    <dbReference type="NCBI Taxonomy" id="711001"/>
    <lineage>
        <taxon>Bacteria</taxon>
        <taxon>Bacillati</taxon>
        <taxon>Actinomycetota</taxon>
        <taxon>Actinomycetes</taxon>
        <taxon>environmental samples</taxon>
    </lineage>
</organism>
<dbReference type="InterPro" id="IPR002942">
    <property type="entry name" value="S4_RNA-bd"/>
</dbReference>
<dbReference type="PIRSF" id="PIRSF005578">
    <property type="entry name" value="TlyA"/>
    <property type="match status" value="1"/>
</dbReference>
<dbReference type="CDD" id="cd02440">
    <property type="entry name" value="AdoMet_MTases"/>
    <property type="match status" value="1"/>
</dbReference>
<dbReference type="CDD" id="cd00165">
    <property type="entry name" value="S4"/>
    <property type="match status" value="1"/>
</dbReference>
<keyword evidence="1 3" id="KW-0694">RNA-binding</keyword>
<accession>E0XUF5</accession>
<dbReference type="SUPFAM" id="SSF53335">
    <property type="entry name" value="S-adenosyl-L-methionine-dependent methyltransferases"/>
    <property type="match status" value="1"/>
</dbReference>
<proteinExistence type="inferred from homology"/>
<evidence type="ECO:0000256" key="2">
    <source>
        <dbReference type="ARBA" id="ARBA00029460"/>
    </source>
</evidence>
<comment type="similarity">
    <text evidence="2">Belongs to the TlyA family.</text>
</comment>
<feature type="domain" description="RNA-binding S4" evidence="4">
    <location>
        <begin position="4"/>
        <end position="66"/>
    </location>
</feature>
<dbReference type="GO" id="GO:0008168">
    <property type="term" value="F:methyltransferase activity"/>
    <property type="evidence" value="ECO:0007669"/>
    <property type="project" value="UniProtKB-KW"/>
</dbReference>
<dbReference type="PANTHER" id="PTHR32319:SF0">
    <property type="entry name" value="BACTERIAL HEMOLYSIN-LIKE PROTEIN"/>
    <property type="match status" value="1"/>
</dbReference>
<dbReference type="AlphaFoldDB" id="E0XUF5"/>
<dbReference type="InterPro" id="IPR036986">
    <property type="entry name" value="S4_RNA-bd_sf"/>
</dbReference>
<evidence type="ECO:0000259" key="4">
    <source>
        <dbReference type="SMART" id="SM00363"/>
    </source>
</evidence>
<sequence length="268" mass="29182">MTRRRLDLEMVRRELTPTRSRAKELIDAGEVLVRGAVANKPAHLVAAGDPIALVATKPRFVSRGGDKLDAALTQFKVDANGKRVIDVGASTGGFTDCVIQRGATQVVAIDVGYGQLDHGLREDIRVKVFERTNVRHLDISQIGGPAPLVVADLSFISLKVVCPRLTSLCEPDGDLLMLVKPQFEAGRVEATRGQGIIRNPKVWHRVIKEVSECFSEAKFGVMGVMVSPLRGASGNTEFFLHCRRGIDLSTQFESIDQVVEEAEQVGSP</sequence>
<dbReference type="EMBL" id="GU474880">
    <property type="protein sequence ID" value="ADI18046.1"/>
    <property type="molecule type" value="Genomic_DNA"/>
</dbReference>
<dbReference type="InterPro" id="IPR047048">
    <property type="entry name" value="TlyA"/>
</dbReference>
<dbReference type="GO" id="GO:0003723">
    <property type="term" value="F:RNA binding"/>
    <property type="evidence" value="ECO:0007669"/>
    <property type="project" value="UniProtKB-KW"/>
</dbReference>
<dbReference type="Pfam" id="PF01728">
    <property type="entry name" value="FtsJ"/>
    <property type="match status" value="1"/>
</dbReference>
<evidence type="ECO:0000256" key="3">
    <source>
        <dbReference type="PROSITE-ProRule" id="PRU00182"/>
    </source>
</evidence>
<dbReference type="InterPro" id="IPR029063">
    <property type="entry name" value="SAM-dependent_MTases_sf"/>
</dbReference>
<evidence type="ECO:0000256" key="1">
    <source>
        <dbReference type="ARBA" id="ARBA00022884"/>
    </source>
</evidence>
<protein>
    <submittedName>
        <fullName evidence="5">Predicted rRNA methylase</fullName>
    </submittedName>
</protein>
<dbReference type="SUPFAM" id="SSF55174">
    <property type="entry name" value="Alpha-L RNA-binding motif"/>
    <property type="match status" value="1"/>
</dbReference>
<dbReference type="NCBIfam" id="TIGR00478">
    <property type="entry name" value="tly"/>
    <property type="match status" value="1"/>
</dbReference>
<keyword evidence="5" id="KW-0489">Methyltransferase</keyword>
<dbReference type="InterPro" id="IPR002877">
    <property type="entry name" value="RNA_MeTrfase_FtsJ_dom"/>
</dbReference>
<dbReference type="Gene3D" id="3.40.50.150">
    <property type="entry name" value="Vaccinia Virus protein VP39"/>
    <property type="match status" value="1"/>
</dbReference>
<dbReference type="PROSITE" id="PS50889">
    <property type="entry name" value="S4"/>
    <property type="match status" value="1"/>
</dbReference>
<dbReference type="GO" id="GO:0032259">
    <property type="term" value="P:methylation"/>
    <property type="evidence" value="ECO:0007669"/>
    <property type="project" value="UniProtKB-KW"/>
</dbReference>
<dbReference type="Pfam" id="PF01479">
    <property type="entry name" value="S4"/>
    <property type="match status" value="1"/>
</dbReference>
<dbReference type="Gene3D" id="3.10.290.10">
    <property type="entry name" value="RNA-binding S4 domain"/>
    <property type="match status" value="1"/>
</dbReference>
<dbReference type="PANTHER" id="PTHR32319">
    <property type="entry name" value="BACTERIAL HEMOLYSIN-LIKE PROTEIN"/>
    <property type="match status" value="1"/>
</dbReference>
<reference evidence="5" key="1">
    <citation type="journal article" date="2011" name="Environ. Microbiol.">
        <title>Time-series analyses of Monterey Bay coastal microbial picoplankton using a 'genome proxy' microarray.</title>
        <authorList>
            <person name="Rich V.I."/>
            <person name="Pham V.D."/>
            <person name="Eppley J."/>
            <person name="Shi Y."/>
            <person name="DeLong E.F."/>
        </authorList>
    </citation>
    <scope>NUCLEOTIDE SEQUENCE</scope>
</reference>
<dbReference type="InterPro" id="IPR004538">
    <property type="entry name" value="Hemolysin_A/TlyA"/>
</dbReference>
<name>E0XUF5_9ACTN</name>
<dbReference type="SMART" id="SM00363">
    <property type="entry name" value="S4"/>
    <property type="match status" value="1"/>
</dbReference>
<keyword evidence="5" id="KW-0808">Transferase</keyword>
<evidence type="ECO:0000313" key="5">
    <source>
        <dbReference type="EMBL" id="ADI18046.1"/>
    </source>
</evidence>